<feature type="transmembrane region" description="Helical" evidence="1">
    <location>
        <begin position="6"/>
        <end position="30"/>
    </location>
</feature>
<keyword evidence="1" id="KW-1133">Transmembrane helix</keyword>
<reference evidence="2" key="1">
    <citation type="submission" date="2018-06" db="EMBL/GenBank/DDBJ databases">
        <authorList>
            <person name="Zhirakovskaya E."/>
        </authorList>
    </citation>
    <scope>NUCLEOTIDE SEQUENCE</scope>
</reference>
<protein>
    <recommendedName>
        <fullName evidence="3">DUF2269 family protein</fullName>
    </recommendedName>
</protein>
<sequence>MHDFILILHFLGLTIGAGTSFYMLGLALHARRLKNPEAAKKIMLGAGAAISGIGLMGLILLLASGYFLLMQPGVDINTLNWAFWMKMAMVAAILFYTVMMKIFAIKAKRREGEEGIAAMKKMKRFAAIGPFLTFLVISFAVLAFR</sequence>
<organism evidence="2">
    <name type="scientific">hydrothermal vent metagenome</name>
    <dbReference type="NCBI Taxonomy" id="652676"/>
    <lineage>
        <taxon>unclassified sequences</taxon>
        <taxon>metagenomes</taxon>
        <taxon>ecological metagenomes</taxon>
    </lineage>
</organism>
<evidence type="ECO:0000313" key="2">
    <source>
        <dbReference type="EMBL" id="VAW84452.1"/>
    </source>
</evidence>
<dbReference type="AlphaFoldDB" id="A0A3B0ZA79"/>
<name>A0A3B0ZA79_9ZZZZ</name>
<dbReference type="EMBL" id="UOFQ01000002">
    <property type="protein sequence ID" value="VAW84452.1"/>
    <property type="molecule type" value="Genomic_DNA"/>
</dbReference>
<keyword evidence="1" id="KW-0812">Transmembrane</keyword>
<feature type="transmembrane region" description="Helical" evidence="1">
    <location>
        <begin position="81"/>
        <end position="104"/>
    </location>
</feature>
<proteinExistence type="predicted"/>
<feature type="transmembrane region" description="Helical" evidence="1">
    <location>
        <begin position="42"/>
        <end position="69"/>
    </location>
</feature>
<keyword evidence="1" id="KW-0472">Membrane</keyword>
<gene>
    <name evidence="2" type="ORF">MNBD_GAMMA17-170</name>
</gene>
<evidence type="ECO:0000256" key="1">
    <source>
        <dbReference type="SAM" id="Phobius"/>
    </source>
</evidence>
<feature type="transmembrane region" description="Helical" evidence="1">
    <location>
        <begin position="125"/>
        <end position="144"/>
    </location>
</feature>
<evidence type="ECO:0008006" key="3">
    <source>
        <dbReference type="Google" id="ProtNLM"/>
    </source>
</evidence>
<accession>A0A3B0ZA79</accession>